<evidence type="ECO:0000256" key="7">
    <source>
        <dbReference type="RuleBase" id="RU003954"/>
    </source>
</evidence>
<evidence type="ECO:0000256" key="5">
    <source>
        <dbReference type="ARBA" id="ARBA00049269"/>
    </source>
</evidence>
<dbReference type="InterPro" id="IPR024083">
    <property type="entry name" value="Fumarase/histidase_N"/>
</dbReference>
<evidence type="ECO:0000256" key="2">
    <source>
        <dbReference type="ARBA" id="ARBA00012994"/>
    </source>
</evidence>
<dbReference type="SUPFAM" id="SSF48557">
    <property type="entry name" value="L-aspartase-like"/>
    <property type="match status" value="1"/>
</dbReference>
<name>A0ABY6ZBX2_9BACL</name>
<organism evidence="10 11">
    <name type="scientific">Alicyclobacillus fastidiosus</name>
    <dbReference type="NCBI Taxonomy" id="392011"/>
    <lineage>
        <taxon>Bacteria</taxon>
        <taxon>Bacillati</taxon>
        <taxon>Bacillota</taxon>
        <taxon>Bacilli</taxon>
        <taxon>Bacillales</taxon>
        <taxon>Alicyclobacillaceae</taxon>
        <taxon>Alicyclobacillus</taxon>
    </lineage>
</organism>
<dbReference type="Gene3D" id="1.20.200.10">
    <property type="entry name" value="Fumarase/aspartase (Central domain)"/>
    <property type="match status" value="1"/>
</dbReference>
<dbReference type="NCBIfam" id="TIGR01225">
    <property type="entry name" value="hutH"/>
    <property type="match status" value="1"/>
</dbReference>
<dbReference type="PROSITE" id="PS00488">
    <property type="entry name" value="PAL_HISTIDASE"/>
    <property type="match status" value="1"/>
</dbReference>
<evidence type="ECO:0000256" key="9">
    <source>
        <dbReference type="RuleBase" id="RU004480"/>
    </source>
</evidence>
<dbReference type="CDD" id="cd00332">
    <property type="entry name" value="PAL-HAL"/>
    <property type="match status" value="1"/>
</dbReference>
<dbReference type="InterPro" id="IPR008948">
    <property type="entry name" value="L-Aspartase-like"/>
</dbReference>
<comment type="pathway">
    <text evidence="1 6 8">Amino-acid degradation; L-histidine degradation into L-glutamate; N-formimidoyl-L-glutamate from L-histidine: step 1/3.</text>
</comment>
<dbReference type="InterPro" id="IPR005921">
    <property type="entry name" value="HutH"/>
</dbReference>
<dbReference type="Pfam" id="PF00221">
    <property type="entry name" value="Lyase_aromatic"/>
    <property type="match status" value="1"/>
</dbReference>
<gene>
    <name evidence="6 10" type="primary">hutH</name>
    <name evidence="10" type="ORF">NZD89_14895</name>
</gene>
<dbReference type="PANTHER" id="PTHR10362">
    <property type="entry name" value="HISTIDINE AMMONIA-LYASE"/>
    <property type="match status" value="1"/>
</dbReference>
<comment type="catalytic activity">
    <reaction evidence="5 6 8">
        <text>L-histidine = trans-urocanate + NH4(+)</text>
        <dbReference type="Rhea" id="RHEA:21232"/>
        <dbReference type="ChEBI" id="CHEBI:17771"/>
        <dbReference type="ChEBI" id="CHEBI:28938"/>
        <dbReference type="ChEBI" id="CHEBI:57595"/>
        <dbReference type="EC" id="4.3.1.3"/>
    </reaction>
</comment>
<dbReference type="InterPro" id="IPR022313">
    <property type="entry name" value="Phe/His_NH3-lyase_AS"/>
</dbReference>
<keyword evidence="6" id="KW-0963">Cytoplasm</keyword>
<protein>
    <recommendedName>
        <fullName evidence="2 6">Histidine ammonia-lyase</fullName>
        <shortName evidence="6">Histidase</shortName>
        <ecNumber evidence="2 6">4.3.1.3</ecNumber>
    </recommendedName>
</protein>
<evidence type="ECO:0000256" key="6">
    <source>
        <dbReference type="HAMAP-Rule" id="MF_00229"/>
    </source>
</evidence>
<dbReference type="HAMAP" id="MF_00229">
    <property type="entry name" value="His_ammonia_lyase"/>
    <property type="match status" value="1"/>
</dbReference>
<evidence type="ECO:0000256" key="1">
    <source>
        <dbReference type="ARBA" id="ARBA00005113"/>
    </source>
</evidence>
<comment type="subcellular location">
    <subcellularLocation>
        <location evidence="6 9">Cytoplasm</location>
    </subcellularLocation>
</comment>
<keyword evidence="11" id="KW-1185">Reference proteome</keyword>
<dbReference type="InterPro" id="IPR001106">
    <property type="entry name" value="Aromatic_Lyase"/>
</dbReference>
<proteinExistence type="inferred from homology"/>
<dbReference type="EMBL" id="CP104067">
    <property type="protein sequence ID" value="WAH39704.1"/>
    <property type="molecule type" value="Genomic_DNA"/>
</dbReference>
<reference evidence="10" key="1">
    <citation type="submission" date="2022-08" db="EMBL/GenBank/DDBJ databases">
        <title>Alicyclobacillus fastidiosus DSM 17978, complete genome.</title>
        <authorList>
            <person name="Wang Q."/>
            <person name="Cai R."/>
            <person name="Wang Z."/>
        </authorList>
    </citation>
    <scope>NUCLEOTIDE SEQUENCE</scope>
    <source>
        <strain evidence="10">DSM 17978</strain>
    </source>
</reference>
<sequence>MMSRATVVIDEEGITFESFYRVVYQYATVDMSEGCTANVVKCRTFLEGVLLEKKTVYGVNTGFGKLSNVVLPEADSEALQVNLLRSHACAVGEPFPTEVVRAMMLLRLVSLARGFSGVRLDIVHALRDCLNAGVHPIIPSKGSLGASGDLAPLAHLALCLIGEGDALYEGRRLPAQEALLQAGIQPVVLQAKEGLALINGTQAMMAVGLIAYRQATAALGAANTIAAITMEALNGIVDPFAEPIQRVRPYPEQASVAKDLRTHLEGSQYVGTAHAGKVQDAYSLRCVPQVHGASLRALRHIGETLFIEMNSATDNPLLFPDEGLVYSGGNFHGQPVALAMDYLKIAVSELANISERRTERLVNPQLNEGLPAFLTPDAGRSSGMMILQYVAASLVSENKVLAHPASVDSIPSSANQEDHVSMGTIAARQAAQIVDHAGAVLAIELICATQALEWKESAKLAPATRKVYGWVRKLVPGYVADRSYSKEIETLAAAILQGQLTDLTNAANGVPGSSAWPGP</sequence>
<evidence type="ECO:0000313" key="10">
    <source>
        <dbReference type="EMBL" id="WAH39704.1"/>
    </source>
</evidence>
<evidence type="ECO:0000256" key="3">
    <source>
        <dbReference type="ARBA" id="ARBA00022808"/>
    </source>
</evidence>
<comment type="PTM">
    <text evidence="6">Contains an active site 4-methylidene-imidazol-5-one (MIO), which is formed autocatalytically by cyclization and dehydration of residues Ala-Ser-Gly.</text>
</comment>
<feature type="modified residue" description="2,3-didehydroalanine (Ser)" evidence="6">
    <location>
        <position position="147"/>
    </location>
</feature>
<keyword evidence="4 6" id="KW-0456">Lyase</keyword>
<dbReference type="EC" id="4.3.1.3" evidence="2 6"/>
<evidence type="ECO:0000313" key="11">
    <source>
        <dbReference type="Proteomes" id="UP001164761"/>
    </source>
</evidence>
<feature type="cross-link" description="5-imidazolinone (Ala-Gly)" evidence="6">
    <location>
        <begin position="146"/>
        <end position="148"/>
    </location>
</feature>
<dbReference type="Proteomes" id="UP001164761">
    <property type="component" value="Chromosome"/>
</dbReference>
<dbReference type="NCBIfam" id="NF006871">
    <property type="entry name" value="PRK09367.1"/>
    <property type="match status" value="1"/>
</dbReference>
<evidence type="ECO:0000256" key="8">
    <source>
        <dbReference type="RuleBase" id="RU004479"/>
    </source>
</evidence>
<dbReference type="Gene3D" id="1.10.275.10">
    <property type="entry name" value="Fumarase/aspartase (N-terminal domain)"/>
    <property type="match status" value="1"/>
</dbReference>
<accession>A0ABY6ZBX2</accession>
<dbReference type="GO" id="GO:0004397">
    <property type="term" value="F:histidine ammonia-lyase activity"/>
    <property type="evidence" value="ECO:0007669"/>
    <property type="project" value="UniProtKB-EC"/>
</dbReference>
<keyword evidence="3 6" id="KW-0369">Histidine metabolism</keyword>
<comment type="similarity">
    <text evidence="6 7">Belongs to the PAL/histidase family.</text>
</comment>
<evidence type="ECO:0000256" key="4">
    <source>
        <dbReference type="ARBA" id="ARBA00023239"/>
    </source>
</evidence>